<feature type="domain" description="RCK C-terminal" evidence="2">
    <location>
        <begin position="139"/>
        <end position="220"/>
    </location>
</feature>
<dbReference type="InterPro" id="IPR036721">
    <property type="entry name" value="RCK_C_sf"/>
</dbReference>
<organism evidence="3 4">
    <name type="scientific">Romboutsia lituseburensis DSM 797</name>
    <dbReference type="NCBI Taxonomy" id="1121325"/>
    <lineage>
        <taxon>Bacteria</taxon>
        <taxon>Bacillati</taxon>
        <taxon>Bacillota</taxon>
        <taxon>Clostridia</taxon>
        <taxon>Peptostreptococcales</taxon>
        <taxon>Peptostreptococcaceae</taxon>
        <taxon>Romboutsia</taxon>
    </lineage>
</organism>
<reference evidence="3 4" key="1">
    <citation type="submission" date="2016-10" db="EMBL/GenBank/DDBJ databases">
        <authorList>
            <person name="de Groot N.N."/>
        </authorList>
    </citation>
    <scope>NUCLEOTIDE SEQUENCE [LARGE SCALE GENOMIC DNA]</scope>
    <source>
        <strain evidence="3 4">DSM 797</strain>
    </source>
</reference>
<dbReference type="Gene3D" id="3.30.70.1450">
    <property type="entry name" value="Regulator of K+ conductance, C-terminal domain"/>
    <property type="match status" value="1"/>
</dbReference>
<feature type="transmembrane region" description="Helical" evidence="1">
    <location>
        <begin position="65"/>
        <end position="85"/>
    </location>
</feature>
<evidence type="ECO:0000313" key="4">
    <source>
        <dbReference type="Proteomes" id="UP000199068"/>
    </source>
</evidence>
<keyword evidence="1" id="KW-0812">Transmembrane</keyword>
<gene>
    <name evidence="3" type="ORF">SAMN04515677_10313</name>
</gene>
<dbReference type="EMBL" id="FNGW01000003">
    <property type="protein sequence ID" value="SDL67554.1"/>
    <property type="molecule type" value="Genomic_DNA"/>
</dbReference>
<dbReference type="GO" id="GO:0006813">
    <property type="term" value="P:potassium ion transport"/>
    <property type="evidence" value="ECO:0007669"/>
    <property type="project" value="InterPro"/>
</dbReference>
<evidence type="ECO:0000256" key="1">
    <source>
        <dbReference type="SAM" id="Phobius"/>
    </source>
</evidence>
<dbReference type="RefSeq" id="WP_092724730.1">
    <property type="nucleotide sequence ID" value="NZ_FNGW01000003.1"/>
</dbReference>
<evidence type="ECO:0000313" key="3">
    <source>
        <dbReference type="EMBL" id="SDL67554.1"/>
    </source>
</evidence>
<dbReference type="Proteomes" id="UP000199068">
    <property type="component" value="Unassembled WGS sequence"/>
</dbReference>
<feature type="transmembrane region" description="Helical" evidence="1">
    <location>
        <begin position="6"/>
        <end position="27"/>
    </location>
</feature>
<sequence>MRTVATFIICLIIFLIIIDIFAVLFRLTGLSREKARFQVISLLTSTGYTTRESELITQHPIRRKLASALMVVSYVSTLTFISFLVNMLSNSLINIKSLSAIILFVICAVLFFKSPILEVLEDLIEHLVEKSYLWRKSNPKYLNFITKHRGYSICEVYLEESCDLIGKSIKESKLSSIEIKVLSIDQGYEIINFPKPDYIFQESDKLMVYGNTKNIKNKFY</sequence>
<feature type="transmembrane region" description="Helical" evidence="1">
    <location>
        <begin position="91"/>
        <end position="112"/>
    </location>
</feature>
<dbReference type="AlphaFoldDB" id="A0A1G9M075"/>
<dbReference type="Pfam" id="PF02080">
    <property type="entry name" value="TrkA_C"/>
    <property type="match status" value="1"/>
</dbReference>
<dbReference type="STRING" id="1121325.SAMN04515677_10313"/>
<dbReference type="PROSITE" id="PS51202">
    <property type="entry name" value="RCK_C"/>
    <property type="match status" value="1"/>
</dbReference>
<keyword evidence="1" id="KW-1133">Transmembrane helix</keyword>
<evidence type="ECO:0000259" key="2">
    <source>
        <dbReference type="PROSITE" id="PS51202"/>
    </source>
</evidence>
<dbReference type="SUPFAM" id="SSF116726">
    <property type="entry name" value="TrkA C-terminal domain-like"/>
    <property type="match status" value="1"/>
</dbReference>
<dbReference type="InterPro" id="IPR006037">
    <property type="entry name" value="RCK_C"/>
</dbReference>
<protein>
    <submittedName>
        <fullName evidence="3">TrkA-C domain-containing protein</fullName>
    </submittedName>
</protein>
<dbReference type="GO" id="GO:0008324">
    <property type="term" value="F:monoatomic cation transmembrane transporter activity"/>
    <property type="evidence" value="ECO:0007669"/>
    <property type="project" value="InterPro"/>
</dbReference>
<proteinExistence type="predicted"/>
<accession>A0A1G9M075</accession>
<keyword evidence="4" id="KW-1185">Reference proteome</keyword>
<name>A0A1G9M075_9FIRM</name>
<keyword evidence="1" id="KW-0472">Membrane</keyword>